<reference evidence="1 2" key="1">
    <citation type="submission" date="2022-12" db="EMBL/GenBank/DDBJ databases">
        <title>Genomic features and morphological characterization of a novel Knufia sp. strain isolated from spacecraft assembly facility.</title>
        <authorList>
            <person name="Teixeira M."/>
            <person name="Chander A.M."/>
            <person name="Stajich J.E."/>
            <person name="Venkateswaran K."/>
        </authorList>
    </citation>
    <scope>NUCLEOTIDE SEQUENCE [LARGE SCALE GENOMIC DNA]</scope>
    <source>
        <strain evidence="1 2">FJI-L2-BK-P2</strain>
    </source>
</reference>
<dbReference type="EMBL" id="JAKLMC020000044">
    <property type="protein sequence ID" value="KAK5948653.1"/>
    <property type="molecule type" value="Genomic_DNA"/>
</dbReference>
<evidence type="ECO:0000313" key="1">
    <source>
        <dbReference type="EMBL" id="KAK5948653.1"/>
    </source>
</evidence>
<comment type="caution">
    <text evidence="1">The sequence shown here is derived from an EMBL/GenBank/DDBJ whole genome shotgun (WGS) entry which is preliminary data.</text>
</comment>
<name>A0AAN8ED69_9EURO</name>
<organism evidence="1 2">
    <name type="scientific">Knufia fluminis</name>
    <dbReference type="NCBI Taxonomy" id="191047"/>
    <lineage>
        <taxon>Eukaryota</taxon>
        <taxon>Fungi</taxon>
        <taxon>Dikarya</taxon>
        <taxon>Ascomycota</taxon>
        <taxon>Pezizomycotina</taxon>
        <taxon>Eurotiomycetes</taxon>
        <taxon>Chaetothyriomycetidae</taxon>
        <taxon>Chaetothyriales</taxon>
        <taxon>Trichomeriaceae</taxon>
        <taxon>Knufia</taxon>
    </lineage>
</organism>
<protein>
    <submittedName>
        <fullName evidence="1">Hsp70 chaperone</fullName>
    </submittedName>
</protein>
<accession>A0AAN8ED69</accession>
<sequence length="403" mass="46920">MEQFVPLKELPELQAHLQERRHGILSDDRVSVSLRTIDTDMPFGKFVDTFNPMVPEALSVLLDPTKPADPEIFDLLPDIFTMDPRILRVCLADYLLTLEKEGETMKTYTGSGKNIARGVYARRIDYETLQKLSPGVKQAVDAGFKITRMCALMTVKLSPEMSFVGELQGNMLLNEAGFLWAFFTHKKGKDAGEKQTYEHYMKHWCTWDVDGLPWDGCNVETPATEAVFHVRLSSDTIQTIDEAGKERAREYQSTKTRHAIRKKLQEEGDEERWEAYEELVQEYDRNIHLKRKGTWPKEKWYDYLDLHNVNQKRRREQFDEGQRESYAAMMRAAQKKMLAKKAATLTEEQMKAWKEARRVQNRSTYHKRKLSPYNRQLLEEGEAQYEALRKEAEAWVASFSSDS</sequence>
<dbReference type="AlphaFoldDB" id="A0AAN8ED69"/>
<keyword evidence="2" id="KW-1185">Reference proteome</keyword>
<dbReference type="Proteomes" id="UP001316803">
    <property type="component" value="Unassembled WGS sequence"/>
</dbReference>
<evidence type="ECO:0000313" key="2">
    <source>
        <dbReference type="Proteomes" id="UP001316803"/>
    </source>
</evidence>
<gene>
    <name evidence="1" type="primary">SSA2_2</name>
    <name evidence="1" type="ORF">OHC33_010255</name>
</gene>
<proteinExistence type="predicted"/>